<gene>
    <name evidence="5 6" type="primary">fliW</name>
    <name evidence="6" type="ORF">ERS852490_02325</name>
</gene>
<comment type="subunit">
    <text evidence="5">Interacts with translational regulator CsrA and flagellin(s).</text>
</comment>
<dbReference type="Pfam" id="PF02623">
    <property type="entry name" value="FliW"/>
    <property type="match status" value="1"/>
</dbReference>
<dbReference type="GO" id="GO:0006417">
    <property type="term" value="P:regulation of translation"/>
    <property type="evidence" value="ECO:0007669"/>
    <property type="project" value="UniProtKB-KW"/>
</dbReference>
<evidence type="ECO:0000256" key="3">
    <source>
        <dbReference type="ARBA" id="ARBA00022845"/>
    </source>
</evidence>
<dbReference type="SUPFAM" id="SSF141457">
    <property type="entry name" value="BH3618-like"/>
    <property type="match status" value="1"/>
</dbReference>
<keyword evidence="1 5" id="KW-0963">Cytoplasm</keyword>
<dbReference type="InterPro" id="IPR024046">
    <property type="entry name" value="Flagellar_assmbl_FliW_dom_sf"/>
</dbReference>
<keyword evidence="6" id="KW-0282">Flagellum</keyword>
<dbReference type="GO" id="GO:0005737">
    <property type="term" value="C:cytoplasm"/>
    <property type="evidence" value="ECO:0007669"/>
    <property type="project" value="UniProtKB-SubCell"/>
</dbReference>
<name>A0A174Z3E5_9FIRM</name>
<keyword evidence="6" id="KW-0966">Cell projection</keyword>
<dbReference type="InterPro" id="IPR003775">
    <property type="entry name" value="Flagellar_assembly_factor_FliW"/>
</dbReference>
<dbReference type="GO" id="GO:0044780">
    <property type="term" value="P:bacterial-type flagellum assembly"/>
    <property type="evidence" value="ECO:0007669"/>
    <property type="project" value="UniProtKB-UniRule"/>
</dbReference>
<dbReference type="HAMAP" id="MF_01185">
    <property type="entry name" value="FliW"/>
    <property type="match status" value="1"/>
</dbReference>
<dbReference type="RefSeq" id="WP_055216158.1">
    <property type="nucleotide sequence ID" value="NZ_CZBU01000005.1"/>
</dbReference>
<dbReference type="EMBL" id="CZBU01000005">
    <property type="protein sequence ID" value="CUQ78676.1"/>
    <property type="molecule type" value="Genomic_DNA"/>
</dbReference>
<keyword evidence="6" id="KW-0969">Cilium</keyword>
<accession>A0A174Z3E5</accession>
<reference evidence="6 7" key="1">
    <citation type="submission" date="2015-09" db="EMBL/GenBank/DDBJ databases">
        <authorList>
            <consortium name="Pathogen Informatics"/>
        </authorList>
    </citation>
    <scope>NUCLEOTIDE SEQUENCE [LARGE SCALE GENOMIC DNA]</scope>
    <source>
        <strain evidence="6 7">2789STDY5834875</strain>
    </source>
</reference>
<evidence type="ECO:0000256" key="5">
    <source>
        <dbReference type="HAMAP-Rule" id="MF_01185"/>
    </source>
</evidence>
<dbReference type="Proteomes" id="UP000095621">
    <property type="component" value="Unassembled WGS sequence"/>
</dbReference>
<dbReference type="Gene3D" id="2.30.290.10">
    <property type="entry name" value="BH3618-like"/>
    <property type="match status" value="1"/>
</dbReference>
<keyword evidence="2 5" id="KW-1005">Bacterial flagellum biogenesis</keyword>
<comment type="similarity">
    <text evidence="5">Belongs to the FliW family.</text>
</comment>
<dbReference type="PANTHER" id="PTHR39190:SF1">
    <property type="entry name" value="FLAGELLAR ASSEMBLY FACTOR FLIW"/>
    <property type="match status" value="1"/>
</dbReference>
<protein>
    <recommendedName>
        <fullName evidence="5">Flagellar assembly factor FliW</fullName>
    </recommendedName>
</protein>
<keyword evidence="4 5" id="KW-0143">Chaperone</keyword>
<evidence type="ECO:0000313" key="6">
    <source>
        <dbReference type="EMBL" id="CUQ78676.1"/>
    </source>
</evidence>
<dbReference type="OrthoDB" id="9801235at2"/>
<comment type="subcellular location">
    <subcellularLocation>
        <location evidence="5">Cytoplasm</location>
    </subcellularLocation>
</comment>
<organism evidence="6 7">
    <name type="scientific">Lachnospira eligens</name>
    <dbReference type="NCBI Taxonomy" id="39485"/>
    <lineage>
        <taxon>Bacteria</taxon>
        <taxon>Bacillati</taxon>
        <taxon>Bacillota</taxon>
        <taxon>Clostridia</taxon>
        <taxon>Lachnospirales</taxon>
        <taxon>Lachnospiraceae</taxon>
        <taxon>Lachnospira</taxon>
    </lineage>
</organism>
<proteinExistence type="inferred from homology"/>
<dbReference type="AlphaFoldDB" id="A0A174Z3E5"/>
<sequence>MKVQTKWFGEIEVSEDKIITFDKGIIGFEDWKKYTLVYDAEKEENISIIWLQAIDEPTLALPVMKPEFVYETYDPIVEDELLKSLGDDIQDDNIRVYCALTVPQDITKMTINLKAPIIVDFDTMKGIQLIADNSEYQVRYPIYDILKKEEN</sequence>
<evidence type="ECO:0000256" key="1">
    <source>
        <dbReference type="ARBA" id="ARBA00022490"/>
    </source>
</evidence>
<evidence type="ECO:0000256" key="4">
    <source>
        <dbReference type="ARBA" id="ARBA00023186"/>
    </source>
</evidence>
<evidence type="ECO:0000256" key="2">
    <source>
        <dbReference type="ARBA" id="ARBA00022795"/>
    </source>
</evidence>
<dbReference type="PANTHER" id="PTHR39190">
    <property type="entry name" value="FLAGELLAR ASSEMBLY FACTOR FLIW"/>
    <property type="match status" value="1"/>
</dbReference>
<evidence type="ECO:0000313" key="7">
    <source>
        <dbReference type="Proteomes" id="UP000095621"/>
    </source>
</evidence>
<keyword evidence="3 5" id="KW-0810">Translation regulation</keyword>
<comment type="function">
    <text evidence="5">Acts as an anti-CsrA protein, binds CsrA and prevents it from repressing translation of its target genes, one of which is flagellin. Binds to flagellin and participates in the assembly of the flagellum.</text>
</comment>